<evidence type="ECO:0000256" key="4">
    <source>
        <dbReference type="ARBA" id="ARBA00022989"/>
    </source>
</evidence>
<protein>
    <recommendedName>
        <fullName evidence="10">Aquaporin</fullName>
    </recommendedName>
</protein>
<comment type="caution">
    <text evidence="8">The sequence shown here is derived from an EMBL/GenBank/DDBJ whole genome shotgun (WGS) entry which is preliminary data.</text>
</comment>
<organism evidence="8 9">
    <name type="scientific">Aromia moschata</name>
    <dbReference type="NCBI Taxonomy" id="1265417"/>
    <lineage>
        <taxon>Eukaryota</taxon>
        <taxon>Metazoa</taxon>
        <taxon>Ecdysozoa</taxon>
        <taxon>Arthropoda</taxon>
        <taxon>Hexapoda</taxon>
        <taxon>Insecta</taxon>
        <taxon>Pterygota</taxon>
        <taxon>Neoptera</taxon>
        <taxon>Endopterygota</taxon>
        <taxon>Coleoptera</taxon>
        <taxon>Polyphaga</taxon>
        <taxon>Cucujiformia</taxon>
        <taxon>Chrysomeloidea</taxon>
        <taxon>Cerambycidae</taxon>
        <taxon>Cerambycinae</taxon>
        <taxon>Callichromatini</taxon>
        <taxon>Aromia</taxon>
    </lineage>
</organism>
<dbReference type="PANTHER" id="PTHR19139">
    <property type="entry name" value="AQUAPORIN TRANSPORTER"/>
    <property type="match status" value="1"/>
</dbReference>
<keyword evidence="9" id="KW-1185">Reference proteome</keyword>
<reference evidence="8" key="1">
    <citation type="journal article" date="2023" name="Insect Mol. Biol.">
        <title>Genome sequencing provides insights into the evolution of gene families encoding plant cell wall-degrading enzymes in longhorned beetles.</title>
        <authorList>
            <person name="Shin N.R."/>
            <person name="Okamura Y."/>
            <person name="Kirsch R."/>
            <person name="Pauchet Y."/>
        </authorList>
    </citation>
    <scope>NUCLEOTIDE SEQUENCE</scope>
    <source>
        <strain evidence="8">AMC_N1</strain>
    </source>
</reference>
<name>A0AAV8XT53_9CUCU</name>
<evidence type="ECO:0008006" key="10">
    <source>
        <dbReference type="Google" id="ProtNLM"/>
    </source>
</evidence>
<dbReference type="Gene3D" id="1.20.1080.10">
    <property type="entry name" value="Glycerol uptake facilitator protein"/>
    <property type="match status" value="1"/>
</dbReference>
<dbReference type="GO" id="GO:0005886">
    <property type="term" value="C:plasma membrane"/>
    <property type="evidence" value="ECO:0007669"/>
    <property type="project" value="TreeGrafter"/>
</dbReference>
<dbReference type="AlphaFoldDB" id="A0AAV8XT53"/>
<evidence type="ECO:0000256" key="3">
    <source>
        <dbReference type="ARBA" id="ARBA00022692"/>
    </source>
</evidence>
<sequence length="81" mass="9485">MYGLKILKTRRTPTGQKAPFTAAALNPARSLPPSLLNNHWDYHWIYHLGPFLGAIIAAFLYRFIFEETEKYSLYKLTQKRK</sequence>
<dbReference type="Pfam" id="PF00230">
    <property type="entry name" value="MIP"/>
    <property type="match status" value="1"/>
</dbReference>
<keyword evidence="5 7" id="KW-0472">Membrane</keyword>
<dbReference type="InterPro" id="IPR000425">
    <property type="entry name" value="MIP"/>
</dbReference>
<evidence type="ECO:0000256" key="5">
    <source>
        <dbReference type="ARBA" id="ARBA00023136"/>
    </source>
</evidence>
<dbReference type="PANTHER" id="PTHR19139:SF199">
    <property type="entry name" value="MIP17260P"/>
    <property type="match status" value="1"/>
</dbReference>
<feature type="transmembrane region" description="Helical" evidence="7">
    <location>
        <begin position="44"/>
        <end position="65"/>
    </location>
</feature>
<gene>
    <name evidence="8" type="ORF">NQ318_005605</name>
</gene>
<dbReference type="EMBL" id="JAPWTK010000334">
    <property type="protein sequence ID" value="KAJ8942287.1"/>
    <property type="molecule type" value="Genomic_DNA"/>
</dbReference>
<dbReference type="PRINTS" id="PR00783">
    <property type="entry name" value="MINTRINSICP"/>
</dbReference>
<keyword evidence="6" id="KW-0813">Transport</keyword>
<dbReference type="InterPro" id="IPR023271">
    <property type="entry name" value="Aquaporin-like"/>
</dbReference>
<evidence type="ECO:0000313" key="9">
    <source>
        <dbReference type="Proteomes" id="UP001162162"/>
    </source>
</evidence>
<dbReference type="InterPro" id="IPR034294">
    <property type="entry name" value="Aquaporin_transptr"/>
</dbReference>
<accession>A0AAV8XT53</accession>
<proteinExistence type="inferred from homology"/>
<evidence type="ECO:0000313" key="8">
    <source>
        <dbReference type="EMBL" id="KAJ8942287.1"/>
    </source>
</evidence>
<evidence type="ECO:0000256" key="2">
    <source>
        <dbReference type="ARBA" id="ARBA00006175"/>
    </source>
</evidence>
<evidence type="ECO:0000256" key="6">
    <source>
        <dbReference type="RuleBase" id="RU000477"/>
    </source>
</evidence>
<evidence type="ECO:0000256" key="7">
    <source>
        <dbReference type="SAM" id="Phobius"/>
    </source>
</evidence>
<comment type="similarity">
    <text evidence="2 6">Belongs to the MIP/aquaporin (TC 1.A.8) family.</text>
</comment>
<dbReference type="Proteomes" id="UP001162162">
    <property type="component" value="Unassembled WGS sequence"/>
</dbReference>
<evidence type="ECO:0000256" key="1">
    <source>
        <dbReference type="ARBA" id="ARBA00004141"/>
    </source>
</evidence>
<comment type="subcellular location">
    <subcellularLocation>
        <location evidence="1">Membrane</location>
        <topology evidence="1">Multi-pass membrane protein</topology>
    </subcellularLocation>
</comment>
<keyword evidence="3 6" id="KW-0812">Transmembrane</keyword>
<dbReference type="SUPFAM" id="SSF81338">
    <property type="entry name" value="Aquaporin-like"/>
    <property type="match status" value="1"/>
</dbReference>
<dbReference type="GO" id="GO:0015250">
    <property type="term" value="F:water channel activity"/>
    <property type="evidence" value="ECO:0007669"/>
    <property type="project" value="TreeGrafter"/>
</dbReference>
<keyword evidence="4 7" id="KW-1133">Transmembrane helix</keyword>